<proteinExistence type="predicted"/>
<reference evidence="2" key="1">
    <citation type="journal article" date="2023" name="Mol. Phylogenet. Evol.">
        <title>Genome-scale phylogeny and comparative genomics of the fungal order Sordariales.</title>
        <authorList>
            <person name="Hensen N."/>
            <person name="Bonometti L."/>
            <person name="Westerberg I."/>
            <person name="Brannstrom I.O."/>
            <person name="Guillou S."/>
            <person name="Cros-Aarteil S."/>
            <person name="Calhoun S."/>
            <person name="Haridas S."/>
            <person name="Kuo A."/>
            <person name="Mondo S."/>
            <person name="Pangilinan J."/>
            <person name="Riley R."/>
            <person name="LaButti K."/>
            <person name="Andreopoulos B."/>
            <person name="Lipzen A."/>
            <person name="Chen C."/>
            <person name="Yan M."/>
            <person name="Daum C."/>
            <person name="Ng V."/>
            <person name="Clum A."/>
            <person name="Steindorff A."/>
            <person name="Ohm R.A."/>
            <person name="Martin F."/>
            <person name="Silar P."/>
            <person name="Natvig D.O."/>
            <person name="Lalanne C."/>
            <person name="Gautier V."/>
            <person name="Ament-Velasquez S.L."/>
            <person name="Kruys A."/>
            <person name="Hutchinson M.I."/>
            <person name="Powell A.J."/>
            <person name="Barry K."/>
            <person name="Miller A.N."/>
            <person name="Grigoriev I.V."/>
            <person name="Debuchy R."/>
            <person name="Gladieux P."/>
            <person name="Hiltunen Thoren M."/>
            <person name="Johannesson H."/>
        </authorList>
    </citation>
    <scope>NUCLEOTIDE SEQUENCE</scope>
    <source>
        <strain evidence="2">PSN243</strain>
    </source>
</reference>
<evidence type="ECO:0000313" key="2">
    <source>
        <dbReference type="EMBL" id="KAK4448180.1"/>
    </source>
</evidence>
<evidence type="ECO:0008006" key="4">
    <source>
        <dbReference type="Google" id="ProtNLM"/>
    </source>
</evidence>
<name>A0AAV9GI67_9PEZI</name>
<feature type="compositionally biased region" description="Acidic residues" evidence="1">
    <location>
        <begin position="202"/>
        <end position="211"/>
    </location>
</feature>
<accession>A0AAV9GI67</accession>
<evidence type="ECO:0000256" key="1">
    <source>
        <dbReference type="SAM" id="MobiDB-lite"/>
    </source>
</evidence>
<feature type="compositionally biased region" description="Basic and acidic residues" evidence="1">
    <location>
        <begin position="306"/>
        <end position="315"/>
    </location>
</feature>
<feature type="compositionally biased region" description="Basic and acidic residues" evidence="1">
    <location>
        <begin position="157"/>
        <end position="172"/>
    </location>
</feature>
<keyword evidence="3" id="KW-1185">Reference proteome</keyword>
<feature type="region of interest" description="Disordered" evidence="1">
    <location>
        <begin position="97"/>
        <end position="119"/>
    </location>
</feature>
<feature type="region of interest" description="Disordered" evidence="1">
    <location>
        <begin position="1"/>
        <end position="66"/>
    </location>
</feature>
<gene>
    <name evidence="2" type="ORF">QBC34DRAFT_114608</name>
</gene>
<dbReference type="EMBL" id="MU865944">
    <property type="protein sequence ID" value="KAK4448180.1"/>
    <property type="molecule type" value="Genomic_DNA"/>
</dbReference>
<feature type="compositionally biased region" description="Basic and acidic residues" evidence="1">
    <location>
        <begin position="1"/>
        <end position="35"/>
    </location>
</feature>
<reference evidence="2" key="2">
    <citation type="submission" date="2023-05" db="EMBL/GenBank/DDBJ databases">
        <authorList>
            <consortium name="Lawrence Berkeley National Laboratory"/>
            <person name="Steindorff A."/>
            <person name="Hensen N."/>
            <person name="Bonometti L."/>
            <person name="Westerberg I."/>
            <person name="Brannstrom I.O."/>
            <person name="Guillou S."/>
            <person name="Cros-Aarteil S."/>
            <person name="Calhoun S."/>
            <person name="Haridas S."/>
            <person name="Kuo A."/>
            <person name="Mondo S."/>
            <person name="Pangilinan J."/>
            <person name="Riley R."/>
            <person name="Labutti K."/>
            <person name="Andreopoulos B."/>
            <person name="Lipzen A."/>
            <person name="Chen C."/>
            <person name="Yanf M."/>
            <person name="Daum C."/>
            <person name="Ng V."/>
            <person name="Clum A."/>
            <person name="Ohm R."/>
            <person name="Martin F."/>
            <person name="Silar P."/>
            <person name="Natvig D."/>
            <person name="Lalanne C."/>
            <person name="Gautier V."/>
            <person name="Ament-Velasquez S.L."/>
            <person name="Kruys A."/>
            <person name="Hutchinson M.I."/>
            <person name="Powell A.J."/>
            <person name="Barry K."/>
            <person name="Miller A.N."/>
            <person name="Grigoriev I.V."/>
            <person name="Debuchy R."/>
            <person name="Gladieux P."/>
            <person name="Thoren M.H."/>
            <person name="Johannesson H."/>
        </authorList>
    </citation>
    <scope>NUCLEOTIDE SEQUENCE</scope>
    <source>
        <strain evidence="2">PSN243</strain>
    </source>
</reference>
<feature type="compositionally biased region" description="Basic and acidic residues" evidence="1">
    <location>
        <begin position="43"/>
        <end position="53"/>
    </location>
</feature>
<sequence>MGKERARDASGKKIKEAKKSSDDRVKKHKDRESKPKKEKKSKRRDEEFAKEVEATPSAAAEDPKAAEVSAFAAGHVAPMGHLLTSISQAAEDFIALDSGDEKPRAKKVKKEKKPGKEKTATAALESLTIETLIPDDIKHWKLAKIKAKERVRKGKERKAAKEAAKAVAAEEAKKERPLFVLDVGYADKKDEETEASSNSDSSSDDDSDEDSSAGNSPAAAAALAAEEAEIRAKRMPRAERRHLILIARQKYQIMKRLGLDPTVKEPHPEVEEQLQKWIEKRKEAQYQIERRRAERKKKAAAKRLRKLIEGKEKQKEKLKKGKERAEKKAAKEAKAKA</sequence>
<evidence type="ECO:0000313" key="3">
    <source>
        <dbReference type="Proteomes" id="UP001321760"/>
    </source>
</evidence>
<protein>
    <recommendedName>
        <fullName evidence="4">Ribosomal RNA-processing protein 14/surfeit locus protein 6 C-terminal domain-containing protein</fullName>
    </recommendedName>
</protein>
<feature type="region of interest" description="Disordered" evidence="1">
    <location>
        <begin position="148"/>
        <end position="172"/>
    </location>
</feature>
<feature type="compositionally biased region" description="Basic and acidic residues" evidence="1">
    <location>
        <begin position="323"/>
        <end position="337"/>
    </location>
</feature>
<organism evidence="2 3">
    <name type="scientific">Podospora aff. communis PSN243</name>
    <dbReference type="NCBI Taxonomy" id="3040156"/>
    <lineage>
        <taxon>Eukaryota</taxon>
        <taxon>Fungi</taxon>
        <taxon>Dikarya</taxon>
        <taxon>Ascomycota</taxon>
        <taxon>Pezizomycotina</taxon>
        <taxon>Sordariomycetes</taxon>
        <taxon>Sordariomycetidae</taxon>
        <taxon>Sordariales</taxon>
        <taxon>Podosporaceae</taxon>
        <taxon>Podospora</taxon>
    </lineage>
</organism>
<dbReference type="AlphaFoldDB" id="A0AAV9GI67"/>
<comment type="caution">
    <text evidence="2">The sequence shown here is derived from an EMBL/GenBank/DDBJ whole genome shotgun (WGS) entry which is preliminary data.</text>
</comment>
<dbReference type="Proteomes" id="UP001321760">
    <property type="component" value="Unassembled WGS sequence"/>
</dbReference>
<feature type="compositionally biased region" description="Basic residues" evidence="1">
    <location>
        <begin position="104"/>
        <end position="113"/>
    </location>
</feature>
<feature type="region of interest" description="Disordered" evidence="1">
    <location>
        <begin position="185"/>
        <end position="227"/>
    </location>
</feature>
<feature type="region of interest" description="Disordered" evidence="1">
    <location>
        <begin position="306"/>
        <end position="337"/>
    </location>
</feature>